<organism evidence="1 2">
    <name type="scientific">Lentinula guzmanii</name>
    <dbReference type="NCBI Taxonomy" id="2804957"/>
    <lineage>
        <taxon>Eukaryota</taxon>
        <taxon>Fungi</taxon>
        <taxon>Dikarya</taxon>
        <taxon>Basidiomycota</taxon>
        <taxon>Agaricomycotina</taxon>
        <taxon>Agaricomycetes</taxon>
        <taxon>Agaricomycetidae</taxon>
        <taxon>Agaricales</taxon>
        <taxon>Marasmiineae</taxon>
        <taxon>Omphalotaceae</taxon>
        <taxon>Lentinula</taxon>
    </lineage>
</organism>
<keyword evidence="2" id="KW-1185">Reference proteome</keyword>
<accession>A0AA38JC95</accession>
<proteinExistence type="predicted"/>
<name>A0AA38JC95_9AGAR</name>
<reference evidence="1" key="2">
    <citation type="journal article" date="2023" name="Proc. Natl. Acad. Sci. U.S.A.">
        <title>A global phylogenomic analysis of the shiitake genus Lentinula.</title>
        <authorList>
            <person name="Sierra-Patev S."/>
            <person name="Min B."/>
            <person name="Naranjo-Ortiz M."/>
            <person name="Looney B."/>
            <person name="Konkel Z."/>
            <person name="Slot J.C."/>
            <person name="Sakamoto Y."/>
            <person name="Steenwyk J.L."/>
            <person name="Rokas A."/>
            <person name="Carro J."/>
            <person name="Camarero S."/>
            <person name="Ferreira P."/>
            <person name="Molpeceres G."/>
            <person name="Ruiz-Duenas F.J."/>
            <person name="Serrano A."/>
            <person name="Henrissat B."/>
            <person name="Drula E."/>
            <person name="Hughes K.W."/>
            <person name="Mata J.L."/>
            <person name="Ishikawa N.K."/>
            <person name="Vargas-Isla R."/>
            <person name="Ushijima S."/>
            <person name="Smith C.A."/>
            <person name="Donoghue J."/>
            <person name="Ahrendt S."/>
            <person name="Andreopoulos W."/>
            <person name="He G."/>
            <person name="LaButti K."/>
            <person name="Lipzen A."/>
            <person name="Ng V."/>
            <person name="Riley R."/>
            <person name="Sandor L."/>
            <person name="Barry K."/>
            <person name="Martinez A.T."/>
            <person name="Xiao Y."/>
            <person name="Gibbons J.G."/>
            <person name="Terashima K."/>
            <person name="Grigoriev I.V."/>
            <person name="Hibbett D."/>
        </authorList>
    </citation>
    <scope>NUCLEOTIDE SEQUENCE</scope>
    <source>
        <strain evidence="1">ET3784</strain>
    </source>
</reference>
<protein>
    <submittedName>
        <fullName evidence="1">Uncharacterized protein</fullName>
    </submittedName>
</protein>
<evidence type="ECO:0000313" key="1">
    <source>
        <dbReference type="EMBL" id="KAJ3709994.1"/>
    </source>
</evidence>
<dbReference type="Proteomes" id="UP001176059">
    <property type="component" value="Unassembled WGS sequence"/>
</dbReference>
<comment type="caution">
    <text evidence="1">The sequence shown here is derived from an EMBL/GenBank/DDBJ whole genome shotgun (WGS) entry which is preliminary data.</text>
</comment>
<sequence>MRYKRILCLGTNAPQSWSLLHTTLSHNPTQFKQTFFSTSKSSTMVHPSHFALTAVIAVGTASFSLCAPLAPPPHSHPNTVLPSNDDPLGRALQPPTGALNMMTRELDTRKLGAVIIEDEPMPHLVGPFDYSSLIPNDHPFSRILPKMMRSIHLIRSTHSSRLTIKFMISNPSPCSFLDTTKTLRNLDAERKKKKLPLYLIPTMT</sequence>
<reference evidence="1" key="1">
    <citation type="submission" date="2022-08" db="EMBL/GenBank/DDBJ databases">
        <authorList>
            <consortium name="DOE Joint Genome Institute"/>
            <person name="Min B."/>
            <person name="Sierra-Patev S."/>
            <person name="Naranjo-Ortiz M."/>
            <person name="Looney B."/>
            <person name="Konkel Z."/>
            <person name="Slot J.C."/>
            <person name="Sakamoto Y."/>
            <person name="Steenwyk J.L."/>
            <person name="Rokas A."/>
            <person name="Carro J."/>
            <person name="Camarero S."/>
            <person name="Ferreira P."/>
            <person name="Molpeceres G."/>
            <person name="Ruiz-duenas F.J."/>
            <person name="Serrano A."/>
            <person name="Henrissat B."/>
            <person name="Drula E."/>
            <person name="Hughes K.W."/>
            <person name="Mata J.L."/>
            <person name="Ishikawa N.K."/>
            <person name="Vargas-Isla R."/>
            <person name="Ushijima S."/>
            <person name="Smith C.A."/>
            <person name="Ahrendt S."/>
            <person name="Andreopoulos W."/>
            <person name="He G."/>
            <person name="LaButti K."/>
            <person name="Lipzen A."/>
            <person name="Ng V."/>
            <person name="Riley R."/>
            <person name="Sandor L."/>
            <person name="Barry K."/>
            <person name="Martinez A.T."/>
            <person name="Xiao Y."/>
            <person name="Gibbons J.G."/>
            <person name="Terashima K."/>
            <person name="Hibbett D.S."/>
            <person name="Grigoriev I.V."/>
        </authorList>
    </citation>
    <scope>NUCLEOTIDE SEQUENCE</scope>
    <source>
        <strain evidence="1">ET3784</strain>
    </source>
</reference>
<dbReference type="AlphaFoldDB" id="A0AA38JC95"/>
<gene>
    <name evidence="1" type="ORF">DFJ43DRAFT_166351</name>
</gene>
<dbReference type="EMBL" id="JANVFO010000148">
    <property type="protein sequence ID" value="KAJ3709994.1"/>
    <property type="molecule type" value="Genomic_DNA"/>
</dbReference>
<evidence type="ECO:0000313" key="2">
    <source>
        <dbReference type="Proteomes" id="UP001176059"/>
    </source>
</evidence>